<evidence type="ECO:0000313" key="1">
    <source>
        <dbReference type="EMBL" id="KAH7299299.1"/>
    </source>
</evidence>
<proteinExistence type="predicted"/>
<evidence type="ECO:0000313" key="2">
    <source>
        <dbReference type="Proteomes" id="UP000825935"/>
    </source>
</evidence>
<dbReference type="EMBL" id="CM035429">
    <property type="protein sequence ID" value="KAH7299299.1"/>
    <property type="molecule type" value="Genomic_DNA"/>
</dbReference>
<keyword evidence="2" id="KW-1185">Reference proteome</keyword>
<gene>
    <name evidence="1" type="ORF">KP509_24G004100</name>
</gene>
<reference evidence="1" key="1">
    <citation type="submission" date="2021-08" db="EMBL/GenBank/DDBJ databases">
        <title>WGS assembly of Ceratopteris richardii.</title>
        <authorList>
            <person name="Marchant D.B."/>
            <person name="Chen G."/>
            <person name="Jenkins J."/>
            <person name="Shu S."/>
            <person name="Leebens-Mack J."/>
            <person name="Grimwood J."/>
            <person name="Schmutz J."/>
            <person name="Soltis P."/>
            <person name="Soltis D."/>
            <person name="Chen Z.-H."/>
        </authorList>
    </citation>
    <scope>NUCLEOTIDE SEQUENCE</scope>
    <source>
        <strain evidence="1">Whitten #5841</strain>
        <tissue evidence="1">Leaf</tissue>
    </source>
</reference>
<dbReference type="AlphaFoldDB" id="A0A8T2RS55"/>
<protein>
    <submittedName>
        <fullName evidence="1">Uncharacterized protein</fullName>
    </submittedName>
</protein>
<name>A0A8T2RS55_CERRI</name>
<sequence>MSCEALELNVVVAFNSGVSSILARLCISFTLGLSITQTIARAKQIVPRLNSSCRVMALLRGGRPRQGCQHEAGLRYCSGSIRSGLRTVNVHSV</sequence>
<organism evidence="1 2">
    <name type="scientific">Ceratopteris richardii</name>
    <name type="common">Triangle waterfern</name>
    <dbReference type="NCBI Taxonomy" id="49495"/>
    <lineage>
        <taxon>Eukaryota</taxon>
        <taxon>Viridiplantae</taxon>
        <taxon>Streptophyta</taxon>
        <taxon>Embryophyta</taxon>
        <taxon>Tracheophyta</taxon>
        <taxon>Polypodiopsida</taxon>
        <taxon>Polypodiidae</taxon>
        <taxon>Polypodiales</taxon>
        <taxon>Pteridineae</taxon>
        <taxon>Pteridaceae</taxon>
        <taxon>Parkerioideae</taxon>
        <taxon>Ceratopteris</taxon>
    </lineage>
</organism>
<accession>A0A8T2RS55</accession>
<comment type="caution">
    <text evidence="1">The sequence shown here is derived from an EMBL/GenBank/DDBJ whole genome shotgun (WGS) entry which is preliminary data.</text>
</comment>
<dbReference type="Proteomes" id="UP000825935">
    <property type="component" value="Chromosome 24"/>
</dbReference>